<evidence type="ECO:0000256" key="1">
    <source>
        <dbReference type="SAM" id="MobiDB-lite"/>
    </source>
</evidence>
<dbReference type="STRING" id="1850250.LPB142_16760"/>
<evidence type="ECO:0000313" key="3">
    <source>
        <dbReference type="EMBL" id="AOZ70770.1"/>
    </source>
</evidence>
<evidence type="ECO:0000313" key="4">
    <source>
        <dbReference type="Proteomes" id="UP000176562"/>
    </source>
</evidence>
<proteinExistence type="predicted"/>
<reference evidence="3 4" key="1">
    <citation type="submission" date="2016-10" db="EMBL/GenBank/DDBJ databases">
        <title>Rhodobacter sp. LPB0142, isolated from sea water.</title>
        <authorList>
            <person name="Kim E."/>
            <person name="Yi H."/>
        </authorList>
    </citation>
    <scope>NUCLEOTIDE SEQUENCE [LARGE SCALE GENOMIC DNA]</scope>
    <source>
        <strain evidence="3 4">LPB0142</strain>
    </source>
</reference>
<dbReference type="InterPro" id="IPR038610">
    <property type="entry name" value="FliK-like_C_sf"/>
</dbReference>
<accession>A0A1D9MG78</accession>
<dbReference type="Gene3D" id="3.30.750.140">
    <property type="match status" value="1"/>
</dbReference>
<dbReference type="InterPro" id="IPR021136">
    <property type="entry name" value="Flagellar_hook_control-like_C"/>
</dbReference>
<dbReference type="KEGG" id="rhp:LPB142_16760"/>
<organism evidence="3 4">
    <name type="scientific">Rhodobacter xanthinilyticus</name>
    <dbReference type="NCBI Taxonomy" id="1850250"/>
    <lineage>
        <taxon>Bacteria</taxon>
        <taxon>Pseudomonadati</taxon>
        <taxon>Pseudomonadota</taxon>
        <taxon>Alphaproteobacteria</taxon>
        <taxon>Rhodobacterales</taxon>
        <taxon>Rhodobacter group</taxon>
        <taxon>Rhodobacter</taxon>
    </lineage>
</organism>
<gene>
    <name evidence="3" type="ORF">LPB142_16760</name>
</gene>
<keyword evidence="4" id="KW-1185">Reference proteome</keyword>
<dbReference type="EMBL" id="CP017781">
    <property type="protein sequence ID" value="AOZ70770.1"/>
    <property type="molecule type" value="Genomic_DNA"/>
</dbReference>
<sequence length="139" mass="15349">MIDRTPAAQASHVSHQIASAVRGHREGNVEISLSPEELGKVRMTLHPHDTGMRVVVQAERMETLDLMRRHIESLERDFREIGYADVSFTFSDHPRQQADASPFPPEPSSEDFSPTPATPVAAEPRRAAPTSSGGLDLRI</sequence>
<dbReference type="AlphaFoldDB" id="A0A1D9MG78"/>
<dbReference type="CDD" id="cd17470">
    <property type="entry name" value="T3SS_Flik_C"/>
    <property type="match status" value="1"/>
</dbReference>
<evidence type="ECO:0000259" key="2">
    <source>
        <dbReference type="Pfam" id="PF02120"/>
    </source>
</evidence>
<feature type="domain" description="Flagellar hook-length control protein-like C-terminal" evidence="2">
    <location>
        <begin position="24"/>
        <end position="98"/>
    </location>
</feature>
<dbReference type="Proteomes" id="UP000176562">
    <property type="component" value="Chromosome"/>
</dbReference>
<dbReference type="Pfam" id="PF02120">
    <property type="entry name" value="Flg_hook"/>
    <property type="match status" value="1"/>
</dbReference>
<feature type="region of interest" description="Disordered" evidence="1">
    <location>
        <begin position="89"/>
        <end position="139"/>
    </location>
</feature>
<name>A0A1D9MG78_9RHOB</name>
<protein>
    <recommendedName>
        <fullName evidence="2">Flagellar hook-length control protein-like C-terminal domain-containing protein</fullName>
    </recommendedName>
</protein>